<feature type="binding site" evidence="6">
    <location>
        <position position="265"/>
    </location>
    <ligand>
        <name>Fe cation</name>
        <dbReference type="ChEBI" id="CHEBI:24875"/>
        <note>catalytic</note>
    </ligand>
</feature>
<feature type="region of interest" description="Disordered" evidence="7">
    <location>
        <begin position="1"/>
        <end position="60"/>
    </location>
</feature>
<dbReference type="GO" id="GO:0035516">
    <property type="term" value="F:broad specificity oxidative DNA demethylase activity"/>
    <property type="evidence" value="ECO:0007669"/>
    <property type="project" value="TreeGrafter"/>
</dbReference>
<evidence type="ECO:0000256" key="5">
    <source>
        <dbReference type="ARBA" id="ARBA00023004"/>
    </source>
</evidence>
<dbReference type="AlphaFoldDB" id="A0AAV7F880"/>
<dbReference type="Gene3D" id="2.60.120.590">
    <property type="entry name" value="Alpha-ketoglutarate-dependent dioxygenase AlkB-like"/>
    <property type="match status" value="1"/>
</dbReference>
<dbReference type="PROSITE" id="PS51471">
    <property type="entry name" value="FE2OG_OXY"/>
    <property type="match status" value="1"/>
</dbReference>
<gene>
    <name evidence="9" type="ORF">H6P81_000495</name>
</gene>
<name>A0AAV7F880_ARIFI</name>
<keyword evidence="3" id="KW-0223">Dioxygenase</keyword>
<evidence type="ECO:0000313" key="9">
    <source>
        <dbReference type="EMBL" id="KAG9455987.1"/>
    </source>
</evidence>
<accession>A0AAV7F880</accession>
<dbReference type="InterPro" id="IPR005123">
    <property type="entry name" value="Oxoglu/Fe-dep_dioxygenase_dom"/>
</dbReference>
<evidence type="ECO:0000256" key="4">
    <source>
        <dbReference type="ARBA" id="ARBA00023002"/>
    </source>
</evidence>
<feature type="binding site" evidence="6">
    <location>
        <position position="323"/>
    </location>
    <ligand>
        <name>Fe cation</name>
        <dbReference type="ChEBI" id="CHEBI:24875"/>
        <note>catalytic</note>
    </ligand>
</feature>
<dbReference type="GO" id="GO:0035515">
    <property type="term" value="F:oxidative RNA demethylase activity"/>
    <property type="evidence" value="ECO:0007669"/>
    <property type="project" value="TreeGrafter"/>
</dbReference>
<evidence type="ECO:0000256" key="7">
    <source>
        <dbReference type="SAM" id="MobiDB-lite"/>
    </source>
</evidence>
<feature type="domain" description="Fe2OG dioxygenase" evidence="8">
    <location>
        <begin position="245"/>
        <end position="355"/>
    </location>
</feature>
<evidence type="ECO:0000256" key="6">
    <source>
        <dbReference type="PIRSR" id="PIRSR604574-2"/>
    </source>
</evidence>
<dbReference type="Proteomes" id="UP000825729">
    <property type="component" value="Unassembled WGS sequence"/>
</dbReference>
<keyword evidence="2 6" id="KW-0479">Metal-binding</keyword>
<feature type="compositionally biased region" description="Polar residues" evidence="7">
    <location>
        <begin position="1"/>
        <end position="25"/>
    </location>
</feature>
<dbReference type="PANTHER" id="PTHR16557:SF2">
    <property type="entry name" value="NUCLEIC ACID DIOXYGENASE ALKBH1"/>
    <property type="match status" value="1"/>
</dbReference>
<dbReference type="SUPFAM" id="SSF51197">
    <property type="entry name" value="Clavaminate synthase-like"/>
    <property type="match status" value="1"/>
</dbReference>
<evidence type="ECO:0000256" key="1">
    <source>
        <dbReference type="ARBA" id="ARBA00007879"/>
    </source>
</evidence>
<dbReference type="GO" id="GO:0008198">
    <property type="term" value="F:ferrous iron binding"/>
    <property type="evidence" value="ECO:0007669"/>
    <property type="project" value="TreeGrafter"/>
</dbReference>
<reference evidence="9 10" key="1">
    <citation type="submission" date="2021-07" db="EMBL/GenBank/DDBJ databases">
        <title>The Aristolochia fimbriata genome: insights into angiosperm evolution, floral development and chemical biosynthesis.</title>
        <authorList>
            <person name="Jiao Y."/>
        </authorList>
    </citation>
    <scope>NUCLEOTIDE SEQUENCE [LARGE SCALE GENOMIC DNA]</scope>
    <source>
        <strain evidence="9">IBCAS-2021</strain>
        <tissue evidence="9">Leaf</tissue>
    </source>
</reference>
<dbReference type="EMBL" id="JAINDJ010000002">
    <property type="protein sequence ID" value="KAG9455987.1"/>
    <property type="molecule type" value="Genomic_DNA"/>
</dbReference>
<evidence type="ECO:0000256" key="2">
    <source>
        <dbReference type="ARBA" id="ARBA00022723"/>
    </source>
</evidence>
<protein>
    <recommendedName>
        <fullName evidence="8">Fe2OG dioxygenase domain-containing protein</fullName>
    </recommendedName>
</protein>
<comment type="cofactor">
    <cofactor evidence="6">
        <name>Fe(2+)</name>
        <dbReference type="ChEBI" id="CHEBI:29033"/>
    </cofactor>
    <text evidence="6">Binds 1 Fe(2+) ion per subunit.</text>
</comment>
<feature type="binding site" evidence="6">
    <location>
        <position position="263"/>
    </location>
    <ligand>
        <name>Fe cation</name>
        <dbReference type="ChEBI" id="CHEBI:24875"/>
        <note>catalytic</note>
    </ligand>
</feature>
<dbReference type="GO" id="GO:0005737">
    <property type="term" value="C:cytoplasm"/>
    <property type="evidence" value="ECO:0007669"/>
    <property type="project" value="TreeGrafter"/>
</dbReference>
<evidence type="ECO:0000259" key="8">
    <source>
        <dbReference type="PROSITE" id="PS51471"/>
    </source>
</evidence>
<comment type="caution">
    <text evidence="9">The sequence shown here is derived from an EMBL/GenBank/DDBJ whole genome shotgun (WGS) entry which is preliminary data.</text>
</comment>
<dbReference type="Pfam" id="PF13532">
    <property type="entry name" value="2OG-FeII_Oxy_2"/>
    <property type="match status" value="1"/>
</dbReference>
<evidence type="ECO:0000313" key="10">
    <source>
        <dbReference type="Proteomes" id="UP000825729"/>
    </source>
</evidence>
<organism evidence="9 10">
    <name type="scientific">Aristolochia fimbriata</name>
    <name type="common">White veined hardy Dutchman's pipe vine</name>
    <dbReference type="NCBI Taxonomy" id="158543"/>
    <lineage>
        <taxon>Eukaryota</taxon>
        <taxon>Viridiplantae</taxon>
        <taxon>Streptophyta</taxon>
        <taxon>Embryophyta</taxon>
        <taxon>Tracheophyta</taxon>
        <taxon>Spermatophyta</taxon>
        <taxon>Magnoliopsida</taxon>
        <taxon>Magnoliidae</taxon>
        <taxon>Piperales</taxon>
        <taxon>Aristolochiaceae</taxon>
        <taxon>Aristolochia</taxon>
    </lineage>
</organism>
<dbReference type="InterPro" id="IPR037151">
    <property type="entry name" value="AlkB-like_sf"/>
</dbReference>
<dbReference type="InterPro" id="IPR004574">
    <property type="entry name" value="Alkb"/>
</dbReference>
<proteinExistence type="inferred from homology"/>
<keyword evidence="10" id="KW-1185">Reference proteome</keyword>
<dbReference type="PANTHER" id="PTHR16557">
    <property type="entry name" value="ALKYLATED DNA REPAIR PROTEIN ALKB-RELATED"/>
    <property type="match status" value="1"/>
</dbReference>
<keyword evidence="5 6" id="KW-0408">Iron</keyword>
<comment type="similarity">
    <text evidence="1">Belongs to the alkB family.</text>
</comment>
<keyword evidence="4" id="KW-0560">Oxidoreductase</keyword>
<evidence type="ECO:0000256" key="3">
    <source>
        <dbReference type="ARBA" id="ARBA00022964"/>
    </source>
</evidence>
<sequence length="355" mass="39786">MEYRTNQCASLTSKANRYSSEQRASGQRGHRGGYRNQGGLSNQNAQYWKPKSPKDCETPLSYGDTTSIGSVRPHSAVSLPGHVQYALGKDISCFDICRVEKKGPVKLNSSLFRKNRERRNELAKSCPQIKELRPGMILLKSFISEANQVEIVKRCRTLGVGVGGFYQPGYSDGRKLRLQMMCLGKNWEPQTRLYTDIRSIDGAKPPSIPNMFRTLVEEAIQASHVYYEAKHPKIHSVEEILPRMSPDLCIVNFYTDSGKLGLHQDRDESPESIEKALPIVSFSIGDSADFEYSENRDVDSAASIVLESGDVIIFGGKSRLIFHGVPKIHSGTAPEQLLEETNLRPGRLNLTFRQY</sequence>
<dbReference type="InterPro" id="IPR027450">
    <property type="entry name" value="AlkB-like"/>
</dbReference>
<dbReference type="GO" id="GO:0035513">
    <property type="term" value="P:oxidative RNA demethylation"/>
    <property type="evidence" value="ECO:0007669"/>
    <property type="project" value="TreeGrafter"/>
</dbReference>